<accession>A0A0X8GXZ7</accession>
<keyword evidence="2" id="KW-1185">Reference proteome</keyword>
<reference evidence="1 2" key="1">
    <citation type="submission" date="2015-10" db="EMBL/GenBank/DDBJ databases">
        <title>Erysipelothrix larvae sp. LV19 isolated from the larval gut of the rhinoceros beetle, Trypoxylus dichotomus.</title>
        <authorList>
            <person name="Lim S."/>
            <person name="Kim B.-C."/>
        </authorList>
    </citation>
    <scope>NUCLEOTIDE SEQUENCE [LARGE SCALE GENOMIC DNA]</scope>
    <source>
        <strain evidence="1 2">LV19</strain>
    </source>
</reference>
<evidence type="ECO:0008006" key="3">
    <source>
        <dbReference type="Google" id="ProtNLM"/>
    </source>
</evidence>
<dbReference type="RefSeq" id="WP_067629782.1">
    <property type="nucleotide sequence ID" value="NZ_CP013213.1"/>
</dbReference>
<dbReference type="AlphaFoldDB" id="A0A0X8GXZ7"/>
<dbReference type="STRING" id="1514105.AOC36_00340"/>
<evidence type="ECO:0000313" key="1">
    <source>
        <dbReference type="EMBL" id="AMC92495.1"/>
    </source>
</evidence>
<gene>
    <name evidence="1" type="ORF">AOC36_00340</name>
</gene>
<protein>
    <recommendedName>
        <fullName evidence="3">Arsenic metallochaperone ArsD family protein</fullName>
    </recommendedName>
</protein>
<dbReference type="GO" id="GO:0045892">
    <property type="term" value="P:negative regulation of DNA-templated transcription"/>
    <property type="evidence" value="ECO:0007669"/>
    <property type="project" value="InterPro"/>
</dbReference>
<proteinExistence type="predicted"/>
<dbReference type="GO" id="GO:0046685">
    <property type="term" value="P:response to arsenic-containing substance"/>
    <property type="evidence" value="ECO:0007669"/>
    <property type="project" value="InterPro"/>
</dbReference>
<dbReference type="GO" id="GO:0003677">
    <property type="term" value="F:DNA binding"/>
    <property type="evidence" value="ECO:0007669"/>
    <property type="project" value="InterPro"/>
</dbReference>
<evidence type="ECO:0000313" key="2">
    <source>
        <dbReference type="Proteomes" id="UP000063781"/>
    </source>
</evidence>
<dbReference type="KEGG" id="erl:AOC36_00340"/>
<name>A0A0X8GXZ7_9FIRM</name>
<sequence>MSKTINVYEKEADLSHIILGVENDPKRAQFNEIVKILQNNGYAVNRFDPVHNKEAMKDHVNLPSIYLHDTLIFQGEYPTCDEVAGVLGLDNALFSGIQRTNLLNEANTTRLGSCCGVGQDVYFDPDEDELWK</sequence>
<dbReference type="EMBL" id="CP013213">
    <property type="protein sequence ID" value="AMC92495.1"/>
    <property type="molecule type" value="Genomic_DNA"/>
</dbReference>
<dbReference type="Proteomes" id="UP000063781">
    <property type="component" value="Chromosome"/>
</dbReference>
<organism evidence="1 2">
    <name type="scientific">Erysipelothrix larvae</name>
    <dbReference type="NCBI Taxonomy" id="1514105"/>
    <lineage>
        <taxon>Bacteria</taxon>
        <taxon>Bacillati</taxon>
        <taxon>Bacillota</taxon>
        <taxon>Erysipelotrichia</taxon>
        <taxon>Erysipelotrichales</taxon>
        <taxon>Erysipelotrichaceae</taxon>
        <taxon>Erysipelothrix</taxon>
    </lineage>
</organism>
<dbReference type="Gene3D" id="3.40.30.10">
    <property type="entry name" value="Glutaredoxin"/>
    <property type="match status" value="1"/>
</dbReference>